<comment type="caution">
    <text evidence="1">The sequence shown here is derived from an EMBL/GenBank/DDBJ whole genome shotgun (WGS) entry which is preliminary data.</text>
</comment>
<name>A0A9Q3L501_9BASI</name>
<evidence type="ECO:0000313" key="2">
    <source>
        <dbReference type="Proteomes" id="UP000765509"/>
    </source>
</evidence>
<dbReference type="Proteomes" id="UP000765509">
    <property type="component" value="Unassembled WGS sequence"/>
</dbReference>
<organism evidence="1 2">
    <name type="scientific">Austropuccinia psidii MF-1</name>
    <dbReference type="NCBI Taxonomy" id="1389203"/>
    <lineage>
        <taxon>Eukaryota</taxon>
        <taxon>Fungi</taxon>
        <taxon>Dikarya</taxon>
        <taxon>Basidiomycota</taxon>
        <taxon>Pucciniomycotina</taxon>
        <taxon>Pucciniomycetes</taxon>
        <taxon>Pucciniales</taxon>
        <taxon>Sphaerophragmiaceae</taxon>
        <taxon>Austropuccinia</taxon>
    </lineage>
</organism>
<dbReference type="EMBL" id="AVOT02142634">
    <property type="protein sequence ID" value="MBW0591339.1"/>
    <property type="molecule type" value="Genomic_DNA"/>
</dbReference>
<accession>A0A9Q3L501</accession>
<gene>
    <name evidence="1" type="ORF">O181_131054</name>
</gene>
<keyword evidence="2" id="KW-1185">Reference proteome</keyword>
<sequence>MSILVGLPKRLHALYLLVHNLVQPIQHQKQQVANILFEAIALYMDDQNPPVTFNISDSTSNDSLSVEISAMQYLGSCLSVNKVQIAPKSNESQEGTSITSKVTLTPTLTGLVYNILQLMIASNWVQAHTKVDSKTTQKIGKQLVKGGVDSLQALVTIQDQMKAGRSCYNMIAEFLTGGVCGLLVCSADYRISLAKGTLQLLEITSILKRKKYFPDEEIWKHTKKYICEILHESFFLNNSSSPIGPSKYRLAEYLALDFSEAWKKHTLWSLI</sequence>
<proteinExistence type="predicted"/>
<evidence type="ECO:0000313" key="1">
    <source>
        <dbReference type="EMBL" id="MBW0591339.1"/>
    </source>
</evidence>
<reference evidence="1" key="1">
    <citation type="submission" date="2021-03" db="EMBL/GenBank/DDBJ databases">
        <title>Draft genome sequence of rust myrtle Austropuccinia psidii MF-1, a brazilian biotype.</title>
        <authorList>
            <person name="Quecine M.C."/>
            <person name="Pachon D.M.R."/>
            <person name="Bonatelli M.L."/>
            <person name="Correr F.H."/>
            <person name="Franceschini L.M."/>
            <person name="Leite T.F."/>
            <person name="Margarido G.R.A."/>
            <person name="Almeida C.A."/>
            <person name="Ferrarezi J.A."/>
            <person name="Labate C.A."/>
        </authorList>
    </citation>
    <scope>NUCLEOTIDE SEQUENCE</scope>
    <source>
        <strain evidence="1">MF-1</strain>
    </source>
</reference>
<dbReference type="AlphaFoldDB" id="A0A9Q3L501"/>
<protein>
    <submittedName>
        <fullName evidence="1">Uncharacterized protein</fullName>
    </submittedName>
</protein>